<organism evidence="2 3">
    <name type="scientific">Tepidanaerobacter acetatoxydans (strain DSM 21804 / JCM 16047 / Re1)</name>
    <dbReference type="NCBI Taxonomy" id="1209989"/>
    <lineage>
        <taxon>Bacteria</taxon>
        <taxon>Bacillati</taxon>
        <taxon>Bacillota</taxon>
        <taxon>Clostridia</taxon>
        <taxon>Thermosediminibacterales</taxon>
        <taxon>Tepidanaerobacteraceae</taxon>
        <taxon>Tepidanaerobacter</taxon>
    </lineage>
</organism>
<evidence type="ECO:0000313" key="3">
    <source>
        <dbReference type="Proteomes" id="UP000010802"/>
    </source>
</evidence>
<sequence>MFVPKVGNIPPSSMSKLTGKSDFKGMRYPVHIISALSMFYLGKDSFRNIALILKVAYNVKVSHTTISNWCKKFAPLFHNLSLELMPMLDFNSGKWHADETVVKINGQKYYVWFIVDSNSLCLRFSFIAL</sequence>
<dbReference type="AlphaFoldDB" id="U4Q941"/>
<dbReference type="InterPro" id="IPR052183">
    <property type="entry name" value="IS_Transposase"/>
</dbReference>
<keyword evidence="3" id="KW-1185">Reference proteome</keyword>
<reference evidence="3" key="1">
    <citation type="journal article" date="2013" name="Genome Announc.">
        <title>First genome sequence of a syntrophic acetate-oxidizing bacterium, Tepidanaerobacter acetatoxydans strain Re1.</title>
        <authorList>
            <person name="Manzoor S."/>
            <person name="Bongcam-Rudloff E."/>
            <person name="Schnurer A."/>
            <person name="Muller B."/>
        </authorList>
    </citation>
    <scope>NUCLEOTIDE SEQUENCE [LARGE SCALE GENOMIC DNA]</scope>
    <source>
        <strain evidence="3">Re1</strain>
    </source>
</reference>
<name>U4Q941_TEPAE</name>
<proteinExistence type="predicted"/>
<evidence type="ECO:0000259" key="1">
    <source>
        <dbReference type="Pfam" id="PF13610"/>
    </source>
</evidence>
<dbReference type="HOGENOM" id="CLU_1947792_0_0_9"/>
<protein>
    <submittedName>
        <fullName evidence="2">Transposase</fullName>
    </submittedName>
</protein>
<dbReference type="PANTHER" id="PTHR35528">
    <property type="entry name" value="BLL1675 PROTEIN"/>
    <property type="match status" value="1"/>
</dbReference>
<dbReference type="eggNOG" id="COG3316">
    <property type="taxonomic scope" value="Bacteria"/>
</dbReference>
<accession>U4Q941</accession>
<dbReference type="KEGG" id="tae:TepiRe1_1768"/>
<dbReference type="EMBL" id="HF563609">
    <property type="protein sequence ID" value="CDI40808.1"/>
    <property type="molecule type" value="Genomic_DNA"/>
</dbReference>
<gene>
    <name evidence="2" type="ordered locus">TEPIRE1_1768</name>
</gene>
<dbReference type="Proteomes" id="UP000010802">
    <property type="component" value="Chromosome"/>
</dbReference>
<dbReference type="PANTHER" id="PTHR35528:SF3">
    <property type="entry name" value="BLL1675 PROTEIN"/>
    <property type="match status" value="1"/>
</dbReference>
<feature type="domain" description="DDE" evidence="1">
    <location>
        <begin position="94"/>
        <end position="124"/>
    </location>
</feature>
<evidence type="ECO:0000313" key="2">
    <source>
        <dbReference type="EMBL" id="CDI40808.1"/>
    </source>
</evidence>
<dbReference type="InterPro" id="IPR032874">
    <property type="entry name" value="DDE_dom"/>
</dbReference>
<dbReference type="Pfam" id="PF13610">
    <property type="entry name" value="DDE_Tnp_IS240"/>
    <property type="match status" value="1"/>
</dbReference>